<evidence type="ECO:0000313" key="1">
    <source>
        <dbReference type="EMBL" id="OMJ19572.1"/>
    </source>
</evidence>
<reference evidence="2" key="1">
    <citation type="submission" date="2017-01" db="EMBL/GenBank/DDBJ databases">
        <authorList>
            <person name="Wang Y."/>
            <person name="White M."/>
            <person name="Kvist S."/>
            <person name="Moncalvo J.-M."/>
        </authorList>
    </citation>
    <scope>NUCLEOTIDE SEQUENCE [LARGE SCALE GENOMIC DNA]</scope>
    <source>
        <strain evidence="2">ID-206-W2</strain>
    </source>
</reference>
<keyword evidence="2" id="KW-1185">Reference proteome</keyword>
<dbReference type="Proteomes" id="UP000187429">
    <property type="component" value="Unassembled WGS sequence"/>
</dbReference>
<organism evidence="1 2">
    <name type="scientific">Smittium culicis</name>
    <dbReference type="NCBI Taxonomy" id="133412"/>
    <lineage>
        <taxon>Eukaryota</taxon>
        <taxon>Fungi</taxon>
        <taxon>Fungi incertae sedis</taxon>
        <taxon>Zoopagomycota</taxon>
        <taxon>Kickxellomycotina</taxon>
        <taxon>Harpellomycetes</taxon>
        <taxon>Harpellales</taxon>
        <taxon>Legeriomycetaceae</taxon>
        <taxon>Smittium</taxon>
    </lineage>
</organism>
<proteinExistence type="predicted"/>
<accession>A0A1R1XY13</accession>
<dbReference type="EMBL" id="LSSM01002969">
    <property type="protein sequence ID" value="OMJ19572.1"/>
    <property type="molecule type" value="Genomic_DNA"/>
</dbReference>
<dbReference type="OrthoDB" id="2420415at2759"/>
<evidence type="ECO:0000313" key="2">
    <source>
        <dbReference type="Proteomes" id="UP000187429"/>
    </source>
</evidence>
<sequence length="254" mass="28562">MHLEIKEPLIPKLTLKLLEKNILNSIKSNSTTQNSIIFLAKEKYISTLKAILTLLSNALKGDSRVVRKDNIKAKDRLRFDSPFESIIKLVGFQITQDEYIPHSISPERDDSIVYNLNSAIEQIKAVICVSQKESNGSAYDEKIFSKIDKRISYILGSDSFPLRPGAHIDTFQPGTKPFSPSYSFLGVPPFVSDEVICFVYDLGCKEQDNLIPEYLDALTDLSIGRKSNLLAQKLKEENAKGGKHILLAQIYILQ</sequence>
<comment type="caution">
    <text evidence="1">The sequence shown here is derived from an EMBL/GenBank/DDBJ whole genome shotgun (WGS) entry which is preliminary data.</text>
</comment>
<gene>
    <name evidence="1" type="ORF">AYI69_g6573</name>
</gene>
<dbReference type="AlphaFoldDB" id="A0A1R1XY13"/>
<protein>
    <submittedName>
        <fullName evidence="1">Uncharacterized protein</fullName>
    </submittedName>
</protein>
<name>A0A1R1XY13_9FUNG</name>